<dbReference type="Proteomes" id="UP000001396">
    <property type="component" value="Unassembled WGS sequence"/>
</dbReference>
<dbReference type="EMBL" id="ADBJ01000029">
    <property type="protein sequence ID" value="EFA80617.1"/>
    <property type="molecule type" value="Genomic_DNA"/>
</dbReference>
<dbReference type="RefSeq" id="XP_020432737.1">
    <property type="nucleotide sequence ID" value="XM_020577410.1"/>
</dbReference>
<sequence>MIVNLSHLLLLKIVNYLEDNIDRICVTLKEIRFSIHLAEYDIDEIFKDRSQYHLETLSVNANKQEGYRLRQSKDQRTDWNFKHINFLCEIFHFVWSL</sequence>
<keyword evidence="2" id="KW-1185">Reference proteome</keyword>
<accession>D3BDH3</accession>
<dbReference type="GeneID" id="31362038"/>
<name>D3BDH3_HETP5</name>
<evidence type="ECO:0000313" key="1">
    <source>
        <dbReference type="EMBL" id="EFA80617.1"/>
    </source>
</evidence>
<organism evidence="1 2">
    <name type="scientific">Heterostelium pallidum (strain ATCC 26659 / Pp 5 / PN500)</name>
    <name type="common">Cellular slime mold</name>
    <name type="synonym">Polysphondylium pallidum</name>
    <dbReference type="NCBI Taxonomy" id="670386"/>
    <lineage>
        <taxon>Eukaryota</taxon>
        <taxon>Amoebozoa</taxon>
        <taxon>Evosea</taxon>
        <taxon>Eumycetozoa</taxon>
        <taxon>Dictyostelia</taxon>
        <taxon>Acytosteliales</taxon>
        <taxon>Acytosteliaceae</taxon>
        <taxon>Heterostelium</taxon>
    </lineage>
</organism>
<dbReference type="AlphaFoldDB" id="D3BDH3"/>
<evidence type="ECO:0000313" key="2">
    <source>
        <dbReference type="Proteomes" id="UP000001396"/>
    </source>
</evidence>
<dbReference type="InParanoid" id="D3BDH3"/>
<proteinExistence type="predicted"/>
<comment type="caution">
    <text evidence="1">The sequence shown here is derived from an EMBL/GenBank/DDBJ whole genome shotgun (WGS) entry which is preliminary data.</text>
</comment>
<reference evidence="1 2" key="1">
    <citation type="journal article" date="2011" name="Genome Res.">
        <title>Phylogeny-wide analysis of social amoeba genomes highlights ancient origins for complex intercellular communication.</title>
        <authorList>
            <person name="Heidel A.J."/>
            <person name="Lawal H.M."/>
            <person name="Felder M."/>
            <person name="Schilde C."/>
            <person name="Helps N.R."/>
            <person name="Tunggal B."/>
            <person name="Rivero F."/>
            <person name="John U."/>
            <person name="Schleicher M."/>
            <person name="Eichinger L."/>
            <person name="Platzer M."/>
            <person name="Noegel A.A."/>
            <person name="Schaap P."/>
            <person name="Gloeckner G."/>
        </authorList>
    </citation>
    <scope>NUCLEOTIDE SEQUENCE [LARGE SCALE GENOMIC DNA]</scope>
    <source>
        <strain evidence="2">ATCC 26659 / Pp 5 / PN500</strain>
    </source>
</reference>
<protein>
    <submittedName>
        <fullName evidence="1">Uncharacterized protein</fullName>
    </submittedName>
</protein>
<gene>
    <name evidence="1" type="ORF">PPL_06556</name>
</gene>